<dbReference type="PANTHER" id="PTHR47191">
    <property type="entry name" value="OS05G0170800 PROTEIN"/>
    <property type="match status" value="1"/>
</dbReference>
<organism evidence="2">
    <name type="scientific">marine metagenome</name>
    <dbReference type="NCBI Taxonomy" id="408172"/>
    <lineage>
        <taxon>unclassified sequences</taxon>
        <taxon>metagenomes</taxon>
        <taxon>ecological metagenomes</taxon>
    </lineage>
</organism>
<dbReference type="EMBL" id="UINC01000227">
    <property type="protein sequence ID" value="SUZ51567.1"/>
    <property type="molecule type" value="Genomic_DNA"/>
</dbReference>
<dbReference type="InterPro" id="IPR036767">
    <property type="entry name" value="ApaG_sf"/>
</dbReference>
<proteinExistence type="predicted"/>
<sequence>MPEQDRWFFLYTVTISNEGNETVRLKNRHWVITDGDGHVQEVRGSGVVGEQPVLKPGQSFKYTSGCPLRTAFGFMRGTYTMLTEDGESFEAQIADFELSEPYAIN</sequence>
<protein>
    <recommendedName>
        <fullName evidence="1">ApaG domain-containing protein</fullName>
    </recommendedName>
</protein>
<evidence type="ECO:0000313" key="2">
    <source>
        <dbReference type="EMBL" id="SUZ51567.1"/>
    </source>
</evidence>
<dbReference type="PANTHER" id="PTHR47191:SF2">
    <property type="entry name" value="OS05G0170800 PROTEIN"/>
    <property type="match status" value="1"/>
</dbReference>
<name>A0A381NAN0_9ZZZZ</name>
<dbReference type="PROSITE" id="PS51087">
    <property type="entry name" value="APAG"/>
    <property type="match status" value="1"/>
</dbReference>
<dbReference type="Gene3D" id="2.60.40.1470">
    <property type="entry name" value="ApaG domain"/>
    <property type="match status" value="1"/>
</dbReference>
<dbReference type="Pfam" id="PF04379">
    <property type="entry name" value="DUF525"/>
    <property type="match status" value="1"/>
</dbReference>
<gene>
    <name evidence="2" type="ORF">METZ01_LOCUS4421</name>
</gene>
<dbReference type="InterPro" id="IPR050718">
    <property type="entry name" value="ApaG-like"/>
</dbReference>
<dbReference type="SUPFAM" id="SSF110069">
    <property type="entry name" value="ApaG-like"/>
    <property type="match status" value="1"/>
</dbReference>
<accession>A0A381NAN0</accession>
<dbReference type="AlphaFoldDB" id="A0A381NAN0"/>
<feature type="domain" description="ApaG" evidence="1">
    <location>
        <begin position="1"/>
        <end position="105"/>
    </location>
</feature>
<evidence type="ECO:0000259" key="1">
    <source>
        <dbReference type="PROSITE" id="PS51087"/>
    </source>
</evidence>
<dbReference type="InterPro" id="IPR007474">
    <property type="entry name" value="ApaG_domain"/>
</dbReference>
<dbReference type="NCBIfam" id="NF003967">
    <property type="entry name" value="PRK05461.1"/>
    <property type="match status" value="1"/>
</dbReference>
<reference evidence="2" key="1">
    <citation type="submission" date="2018-05" db="EMBL/GenBank/DDBJ databases">
        <authorList>
            <person name="Lanie J.A."/>
            <person name="Ng W.-L."/>
            <person name="Kazmierczak K.M."/>
            <person name="Andrzejewski T.M."/>
            <person name="Davidsen T.M."/>
            <person name="Wayne K.J."/>
            <person name="Tettelin H."/>
            <person name="Glass J.I."/>
            <person name="Rusch D."/>
            <person name="Podicherti R."/>
            <person name="Tsui H.-C.T."/>
            <person name="Winkler M.E."/>
        </authorList>
    </citation>
    <scope>NUCLEOTIDE SEQUENCE</scope>
</reference>